<keyword evidence="2" id="KW-1185">Reference proteome</keyword>
<dbReference type="RefSeq" id="WP_179431895.1">
    <property type="nucleotide sequence ID" value="NZ_BAABLC010000001.1"/>
</dbReference>
<protein>
    <submittedName>
        <fullName evidence="1">Uncharacterized protein</fullName>
    </submittedName>
</protein>
<sequence>MEISDKVLGQAADIADRATGGKAAGQVNGMRSTLDEKIGNESDALIRRQAPFGVYRYIARVGVRTPLSRTVMEER</sequence>
<reference evidence="1 2" key="1">
    <citation type="submission" date="2020-07" db="EMBL/GenBank/DDBJ databases">
        <title>Sequencing the genomes of 1000 actinobacteria strains.</title>
        <authorList>
            <person name="Klenk H.-P."/>
        </authorList>
    </citation>
    <scope>NUCLEOTIDE SEQUENCE [LARGE SCALE GENOMIC DNA]</scope>
    <source>
        <strain evidence="1 2">DSM 22185</strain>
    </source>
</reference>
<name>A0A7Y9EU09_9MICO</name>
<evidence type="ECO:0000313" key="1">
    <source>
        <dbReference type="EMBL" id="NYD53957.1"/>
    </source>
</evidence>
<proteinExistence type="predicted"/>
<organism evidence="1 2">
    <name type="scientific">Microbacterium pseudoresistens</name>
    <dbReference type="NCBI Taxonomy" id="640634"/>
    <lineage>
        <taxon>Bacteria</taxon>
        <taxon>Bacillati</taxon>
        <taxon>Actinomycetota</taxon>
        <taxon>Actinomycetes</taxon>
        <taxon>Micrococcales</taxon>
        <taxon>Microbacteriaceae</taxon>
        <taxon>Microbacterium</taxon>
    </lineage>
</organism>
<dbReference type="AlphaFoldDB" id="A0A7Y9EU09"/>
<dbReference type="EMBL" id="JACCBH010000001">
    <property type="protein sequence ID" value="NYD53957.1"/>
    <property type="molecule type" value="Genomic_DNA"/>
</dbReference>
<accession>A0A7Y9EU09</accession>
<dbReference type="Proteomes" id="UP000552045">
    <property type="component" value="Unassembled WGS sequence"/>
</dbReference>
<evidence type="ECO:0000313" key="2">
    <source>
        <dbReference type="Proteomes" id="UP000552045"/>
    </source>
</evidence>
<comment type="caution">
    <text evidence="1">The sequence shown here is derived from an EMBL/GenBank/DDBJ whole genome shotgun (WGS) entry which is preliminary data.</text>
</comment>
<gene>
    <name evidence="1" type="ORF">BKA02_001012</name>
</gene>